<sequence>MAQMEDEILSSKKARVLENDCEQLSKDVSSEKQEKRRERPPFDANHSFIRQGGKYHLLVGISGSVACIRLKELIVELHKRCPPNRLVIRIVTTEAAKHFVNENTLGQALYDDDDEWNMWNNRGDPVLHIELRKWADAMLIAPLDANSMAKIANGLCDNLLTCVVRAWDPRKPLFFAPAMNSAMWENPITYQQRKILKDLLRYKEIPPIEKELMCGERGYGAMATVQMIASIVASDVNNRFAVYSDSNALRSMETKGEKRRIVYRAGVTQALTFDEYAAILKRAETNRNLICTNCPLYRPEGGTIIVYDCALYPRRGLSDEQVRKTFRVDGYRWGCSKGVHRLKNGLQKRYTCLYEKDNAHGDKSFMRCEYSLEPCGLVLFHYLGDHEKAALVANTAPHGNAKKSKVPFTRTLPIVLHGIKEKAMQQMYSSSPRQIYKNVQQSNDVRNSHVVPKLLRNSEQVRNVLKMIRREKRSSSETLSLAPTTSVTLYDLDNSHPGRGMKWTGNEAEECEAEASFVDEICDIADAKRVKVEREEEYDSDGSADTIDVINVEVDRKVEQRESFIPRPSFLHESGKYHILIGATGCMATSLLHELITQLRAHCPAHSIEIRIVVTENAVRFIDENVFDQIIYQDEDEWDLWKKQGDPLLHLELGNWADTMLIAPLSANSMAKLANGFCDNLLTSVVRGWDSKKPLYYAPAISPAAWKSPLTQQQRKTLQEVLGFKEISMMGKEQDVSPLSAGLMASADFIASTVADGMH</sequence>
<accession>A0A915BUI6</accession>
<reference evidence="6" key="1">
    <citation type="submission" date="2022-11" db="UniProtKB">
        <authorList>
            <consortium name="WormBaseParasite"/>
        </authorList>
    </citation>
    <scope>IDENTIFICATION</scope>
</reference>
<feature type="region of interest" description="Disordered" evidence="3">
    <location>
        <begin position="23"/>
        <end position="45"/>
    </location>
</feature>
<proteinExistence type="inferred from homology"/>
<dbReference type="AlphaFoldDB" id="A0A915BUI6"/>
<feature type="compositionally biased region" description="Basic and acidic residues" evidence="3">
    <location>
        <begin position="23"/>
        <end position="41"/>
    </location>
</feature>
<evidence type="ECO:0000256" key="3">
    <source>
        <dbReference type="SAM" id="MobiDB-lite"/>
    </source>
</evidence>
<comment type="similarity">
    <text evidence="2">Belongs to the HFCD (homooligomeric flavin containing Cys decarboxylase) superfamily.</text>
</comment>
<dbReference type="Proteomes" id="UP000887569">
    <property type="component" value="Unplaced"/>
</dbReference>
<protein>
    <submittedName>
        <fullName evidence="6">Flavoprotein domain-containing protein</fullName>
    </submittedName>
</protein>
<dbReference type="GO" id="GO:0015937">
    <property type="term" value="P:coenzyme A biosynthetic process"/>
    <property type="evidence" value="ECO:0007669"/>
    <property type="project" value="UniProtKB-KW"/>
</dbReference>
<dbReference type="PANTHER" id="PTHR14359:SF6">
    <property type="entry name" value="PHOSPHOPANTOTHENOYLCYSTEINE DECARBOXYLASE"/>
    <property type="match status" value="1"/>
</dbReference>
<dbReference type="InterPro" id="IPR003382">
    <property type="entry name" value="Flavoprotein"/>
</dbReference>
<dbReference type="GO" id="GO:0004633">
    <property type="term" value="F:phosphopantothenoylcysteine decarboxylase activity"/>
    <property type="evidence" value="ECO:0007669"/>
    <property type="project" value="TreeGrafter"/>
</dbReference>
<dbReference type="SUPFAM" id="SSF52507">
    <property type="entry name" value="Homo-oligomeric flavin-containing Cys decarboxylases, HFCD"/>
    <property type="match status" value="2"/>
</dbReference>
<organism evidence="5 6">
    <name type="scientific">Parascaris univalens</name>
    <name type="common">Nematode worm</name>
    <dbReference type="NCBI Taxonomy" id="6257"/>
    <lineage>
        <taxon>Eukaryota</taxon>
        <taxon>Metazoa</taxon>
        <taxon>Ecdysozoa</taxon>
        <taxon>Nematoda</taxon>
        <taxon>Chromadorea</taxon>
        <taxon>Rhabditida</taxon>
        <taxon>Spirurina</taxon>
        <taxon>Ascaridomorpha</taxon>
        <taxon>Ascaridoidea</taxon>
        <taxon>Ascarididae</taxon>
        <taxon>Parascaris</taxon>
    </lineage>
</organism>
<dbReference type="Pfam" id="PF02441">
    <property type="entry name" value="Flavoprotein"/>
    <property type="match status" value="2"/>
</dbReference>
<keyword evidence="1" id="KW-0173">Coenzyme A biosynthesis</keyword>
<feature type="domain" description="Flavoprotein" evidence="4">
    <location>
        <begin position="578"/>
        <end position="720"/>
    </location>
</feature>
<dbReference type="GO" id="GO:0010181">
    <property type="term" value="F:FMN binding"/>
    <property type="evidence" value="ECO:0007669"/>
    <property type="project" value="TreeGrafter"/>
</dbReference>
<evidence type="ECO:0000313" key="6">
    <source>
        <dbReference type="WBParaSite" id="PgR061_g023_t05"/>
    </source>
</evidence>
<evidence type="ECO:0000256" key="1">
    <source>
        <dbReference type="ARBA" id="ARBA00022993"/>
    </source>
</evidence>
<dbReference type="InterPro" id="IPR036551">
    <property type="entry name" value="Flavin_trans-like"/>
</dbReference>
<evidence type="ECO:0000313" key="5">
    <source>
        <dbReference type="Proteomes" id="UP000887569"/>
    </source>
</evidence>
<name>A0A915BUI6_PARUN</name>
<dbReference type="WBParaSite" id="PgR061_g023_t05">
    <property type="protein sequence ID" value="PgR061_g023_t05"/>
    <property type="gene ID" value="PgR061_g023"/>
</dbReference>
<evidence type="ECO:0000259" key="4">
    <source>
        <dbReference type="Pfam" id="PF02441"/>
    </source>
</evidence>
<dbReference type="GO" id="GO:0071513">
    <property type="term" value="C:phosphopantothenoylcysteine decarboxylase complex"/>
    <property type="evidence" value="ECO:0007669"/>
    <property type="project" value="TreeGrafter"/>
</dbReference>
<evidence type="ECO:0000256" key="2">
    <source>
        <dbReference type="ARBA" id="ARBA00038350"/>
    </source>
</evidence>
<keyword evidence="5" id="KW-1185">Reference proteome</keyword>
<dbReference type="Gene3D" id="3.40.50.1950">
    <property type="entry name" value="Flavin prenyltransferase-like"/>
    <property type="match status" value="2"/>
</dbReference>
<feature type="domain" description="Flavoprotein" evidence="4">
    <location>
        <begin position="56"/>
        <end position="213"/>
    </location>
</feature>
<dbReference type="PANTHER" id="PTHR14359">
    <property type="entry name" value="HOMO-OLIGOMERIC FLAVIN CONTAINING CYS DECARBOXYLASE FAMILY"/>
    <property type="match status" value="1"/>
</dbReference>